<evidence type="ECO:0000313" key="2">
    <source>
        <dbReference type="EMBL" id="MFB9476200.1"/>
    </source>
</evidence>
<keyword evidence="3" id="KW-1185">Reference proteome</keyword>
<evidence type="ECO:0000256" key="1">
    <source>
        <dbReference type="SAM" id="Phobius"/>
    </source>
</evidence>
<dbReference type="Pfam" id="PF12730">
    <property type="entry name" value="ABC2_membrane_4"/>
    <property type="match status" value="1"/>
</dbReference>
<sequence length="241" mass="24981">MARLVRAELVKAGANRVTWILAAIAPVFCVAWAVLIVMLSPPDEAPAPVGVYAMAQQAYVFTLILGILGMSGEFRHQTIAWSFLVTPRRGPVVTAKLAAYGLIGLLVALASAVATVAAGVALLAVKGLPVWSADVPPALVGGVLATAGYAVFGVALAVLVRSQVAAVFLAAMIFTYGDYFLGWLTPGVYPWLPTGAARAVGSLPIETATLLPAWGGAVVFAGYVAVIVVIARLVTLRRDIT</sequence>
<proteinExistence type="predicted"/>
<dbReference type="PANTHER" id="PTHR37305:SF1">
    <property type="entry name" value="MEMBRANE PROTEIN"/>
    <property type="match status" value="1"/>
</dbReference>
<reference evidence="2 3" key="1">
    <citation type="submission" date="2024-09" db="EMBL/GenBank/DDBJ databases">
        <authorList>
            <person name="Sun Q."/>
            <person name="Mori K."/>
        </authorList>
    </citation>
    <scope>NUCLEOTIDE SEQUENCE [LARGE SCALE GENOMIC DNA]</scope>
    <source>
        <strain evidence="2 3">JCM 3324</strain>
    </source>
</reference>
<feature type="transmembrane region" description="Helical" evidence="1">
    <location>
        <begin position="51"/>
        <end position="70"/>
    </location>
</feature>
<dbReference type="PANTHER" id="PTHR37305">
    <property type="entry name" value="INTEGRAL MEMBRANE PROTEIN-RELATED"/>
    <property type="match status" value="1"/>
</dbReference>
<name>A0ABV5P0V6_9ACTN</name>
<keyword evidence="1" id="KW-0812">Transmembrane</keyword>
<keyword evidence="1" id="KW-1133">Transmembrane helix</keyword>
<dbReference type="Proteomes" id="UP001589568">
    <property type="component" value="Unassembled WGS sequence"/>
</dbReference>
<dbReference type="RefSeq" id="WP_379484982.1">
    <property type="nucleotide sequence ID" value="NZ_JBHMCF010000046.1"/>
</dbReference>
<feature type="transmembrane region" description="Helical" evidence="1">
    <location>
        <begin position="212"/>
        <end position="234"/>
    </location>
</feature>
<dbReference type="EMBL" id="JBHMCF010000046">
    <property type="protein sequence ID" value="MFB9476200.1"/>
    <property type="molecule type" value="Genomic_DNA"/>
</dbReference>
<feature type="transmembrane region" description="Helical" evidence="1">
    <location>
        <begin position="20"/>
        <end position="39"/>
    </location>
</feature>
<feature type="transmembrane region" description="Helical" evidence="1">
    <location>
        <begin position="137"/>
        <end position="160"/>
    </location>
</feature>
<accession>A0ABV5P0V6</accession>
<feature type="transmembrane region" description="Helical" evidence="1">
    <location>
        <begin position="97"/>
        <end position="125"/>
    </location>
</feature>
<evidence type="ECO:0000313" key="3">
    <source>
        <dbReference type="Proteomes" id="UP001589568"/>
    </source>
</evidence>
<protein>
    <submittedName>
        <fullName evidence="2">ABC transporter permease</fullName>
    </submittedName>
</protein>
<keyword evidence="1" id="KW-0472">Membrane</keyword>
<organism evidence="2 3">
    <name type="scientific">Nonomuraea salmonea</name>
    <dbReference type="NCBI Taxonomy" id="46181"/>
    <lineage>
        <taxon>Bacteria</taxon>
        <taxon>Bacillati</taxon>
        <taxon>Actinomycetota</taxon>
        <taxon>Actinomycetes</taxon>
        <taxon>Streptosporangiales</taxon>
        <taxon>Streptosporangiaceae</taxon>
        <taxon>Nonomuraea</taxon>
    </lineage>
</organism>
<feature type="transmembrane region" description="Helical" evidence="1">
    <location>
        <begin position="167"/>
        <end position="192"/>
    </location>
</feature>
<comment type="caution">
    <text evidence="2">The sequence shown here is derived from an EMBL/GenBank/DDBJ whole genome shotgun (WGS) entry which is preliminary data.</text>
</comment>
<gene>
    <name evidence="2" type="ORF">ACFFR3_42460</name>
</gene>